<keyword evidence="1" id="KW-1133">Transmembrane helix</keyword>
<dbReference type="GO" id="GO:0006313">
    <property type="term" value="P:DNA transposition"/>
    <property type="evidence" value="ECO:0007669"/>
    <property type="project" value="InterPro"/>
</dbReference>
<evidence type="ECO:0000259" key="2">
    <source>
        <dbReference type="Pfam" id="PF01609"/>
    </source>
</evidence>
<comment type="caution">
    <text evidence="3">The sequence shown here is derived from an EMBL/GenBank/DDBJ whole genome shotgun (WGS) entry which is preliminary data.</text>
</comment>
<name>A0A0F9EGV1_9ZZZZ</name>
<dbReference type="SUPFAM" id="SSF53098">
    <property type="entry name" value="Ribonuclease H-like"/>
    <property type="match status" value="1"/>
</dbReference>
<dbReference type="GO" id="GO:0004803">
    <property type="term" value="F:transposase activity"/>
    <property type="evidence" value="ECO:0007669"/>
    <property type="project" value="InterPro"/>
</dbReference>
<sequence>MNLARIKFFGLFICALCKVQTVCFEKLAASFDSEVEVGSSLRRIQRFMAEYLLDTDLIARFVFALLPHKPPYRLALDRTNWKFGTTDINILVLAIVYQGLAIPILYTMMPKFGNSSTAERIDLMQRYIELFGIDTIDCLLGDREFVGDNWLAYLNNRRIRYHIRIRENFWIDIPKNGHRVKASWFFSHLKLNQYEFNHGIVYVNGQLCYLSASKVKNKNGIPELQIIASFNKPDEAHSHYKERWQIESAFKALKTSGFNIEDTHLTDLDRVEKLFALVLVAFIWAYKIGVFLNDICPIKIKKHGRRAKSLFKYGLTYLSKVLFSNDINEFIKCCKFLSCT</sequence>
<keyword evidence="1" id="KW-0812">Transmembrane</keyword>
<evidence type="ECO:0000313" key="3">
    <source>
        <dbReference type="EMBL" id="KKL29066.1"/>
    </source>
</evidence>
<organism evidence="3">
    <name type="scientific">marine sediment metagenome</name>
    <dbReference type="NCBI Taxonomy" id="412755"/>
    <lineage>
        <taxon>unclassified sequences</taxon>
        <taxon>metagenomes</taxon>
        <taxon>ecological metagenomes</taxon>
    </lineage>
</organism>
<dbReference type="InterPro" id="IPR002559">
    <property type="entry name" value="Transposase_11"/>
</dbReference>
<evidence type="ECO:0000256" key="1">
    <source>
        <dbReference type="SAM" id="Phobius"/>
    </source>
</evidence>
<reference evidence="3" key="1">
    <citation type="journal article" date="2015" name="Nature">
        <title>Complex archaea that bridge the gap between prokaryotes and eukaryotes.</title>
        <authorList>
            <person name="Spang A."/>
            <person name="Saw J.H."/>
            <person name="Jorgensen S.L."/>
            <person name="Zaremba-Niedzwiedzka K."/>
            <person name="Martijn J."/>
            <person name="Lind A.E."/>
            <person name="van Eijk R."/>
            <person name="Schleper C."/>
            <person name="Guy L."/>
            <person name="Ettema T.J."/>
        </authorList>
    </citation>
    <scope>NUCLEOTIDE SEQUENCE</scope>
</reference>
<proteinExistence type="predicted"/>
<dbReference type="NCBIfam" id="NF033591">
    <property type="entry name" value="transpos_IS4_2"/>
    <property type="match status" value="1"/>
</dbReference>
<dbReference type="AlphaFoldDB" id="A0A0F9EGV1"/>
<feature type="domain" description="Transposase IS4-like" evidence="2">
    <location>
        <begin position="72"/>
        <end position="282"/>
    </location>
</feature>
<dbReference type="InterPro" id="IPR012337">
    <property type="entry name" value="RNaseH-like_sf"/>
</dbReference>
<dbReference type="EMBL" id="LAZR01034874">
    <property type="protein sequence ID" value="KKL29066.1"/>
    <property type="molecule type" value="Genomic_DNA"/>
</dbReference>
<protein>
    <recommendedName>
        <fullName evidence="2">Transposase IS4-like domain-containing protein</fullName>
    </recommendedName>
</protein>
<dbReference type="InterPro" id="IPR047658">
    <property type="entry name" value="IS4-like_transpos"/>
</dbReference>
<accession>A0A0F9EGV1</accession>
<dbReference type="Gene3D" id="3.90.350.10">
    <property type="entry name" value="Transposase Inhibitor Protein From Tn5, Chain A, domain 1"/>
    <property type="match status" value="1"/>
</dbReference>
<feature type="transmembrane region" description="Helical" evidence="1">
    <location>
        <begin position="88"/>
        <end position="106"/>
    </location>
</feature>
<feature type="transmembrane region" description="Helical" evidence="1">
    <location>
        <begin position="274"/>
        <end position="296"/>
    </location>
</feature>
<dbReference type="Pfam" id="PF01609">
    <property type="entry name" value="DDE_Tnp_1"/>
    <property type="match status" value="1"/>
</dbReference>
<gene>
    <name evidence="3" type="ORF">LCGC14_2368850</name>
</gene>
<keyword evidence="1" id="KW-0472">Membrane</keyword>
<dbReference type="GO" id="GO:0003677">
    <property type="term" value="F:DNA binding"/>
    <property type="evidence" value="ECO:0007669"/>
    <property type="project" value="InterPro"/>
</dbReference>